<evidence type="ECO:0000313" key="2">
    <source>
        <dbReference type="Proteomes" id="UP001333710"/>
    </source>
</evidence>
<dbReference type="AlphaFoldDB" id="A0AA48HMS1"/>
<dbReference type="KEGG" id="pmaw:MACH26_36150"/>
<gene>
    <name evidence="1" type="ORF">MACH26_36150</name>
</gene>
<accession>A0AA48HMS1</accession>
<keyword evidence="2" id="KW-1185">Reference proteome</keyword>
<protein>
    <submittedName>
        <fullName evidence="1">Uncharacterized protein</fullName>
    </submittedName>
</protein>
<dbReference type="Proteomes" id="UP001333710">
    <property type="component" value="Chromosome"/>
</dbReference>
<evidence type="ECO:0000313" key="1">
    <source>
        <dbReference type="EMBL" id="BDX08094.1"/>
    </source>
</evidence>
<name>A0AA48HMS1_9ALTE</name>
<sequence length="171" mass="19795">MQFNHYNPDRYAQETSPDFILFLSGFPETFHHILDEKVNLAEDYSTKQLGALRFEDVFGNLLLTSTRLPSSKLKFNIILKYLISFFQDKFYSNNWLANLKLNAIEASILLNCNTQQVAALADQGILPIHNKRLINPLNIYTPAFELGDVFCVWMTKFQSEHSNLQVLTSKW</sequence>
<dbReference type="EMBL" id="AP027272">
    <property type="protein sequence ID" value="BDX08094.1"/>
    <property type="molecule type" value="Genomic_DNA"/>
</dbReference>
<proteinExistence type="predicted"/>
<reference evidence="1" key="1">
    <citation type="submission" date="2023-01" db="EMBL/GenBank/DDBJ databases">
        <title>Complete genome sequence of Planctobacterium marinum strain Dej080120_11.</title>
        <authorList>
            <person name="Ueki S."/>
            <person name="Maruyama F."/>
        </authorList>
    </citation>
    <scope>NUCLEOTIDE SEQUENCE</scope>
    <source>
        <strain evidence="1">Dej080120_11</strain>
    </source>
</reference>
<organism evidence="1 2">
    <name type="scientific">Planctobacterium marinum</name>
    <dbReference type="NCBI Taxonomy" id="1631968"/>
    <lineage>
        <taxon>Bacteria</taxon>
        <taxon>Pseudomonadati</taxon>
        <taxon>Pseudomonadota</taxon>
        <taxon>Gammaproteobacteria</taxon>
        <taxon>Alteromonadales</taxon>
        <taxon>Alteromonadaceae</taxon>
        <taxon>Planctobacterium</taxon>
    </lineage>
</organism>